<keyword evidence="2" id="KW-0732">Signal</keyword>
<dbReference type="InterPro" id="IPR021255">
    <property type="entry name" value="DUF2807"/>
</dbReference>
<proteinExistence type="predicted"/>
<reference evidence="4 5" key="1">
    <citation type="submission" date="2019-06" db="EMBL/GenBank/DDBJ databases">
        <title>Complete genome sequence of Antarcticibacterium flavum KCTC 52984T from an Antarctic marine sediment.</title>
        <authorList>
            <person name="Lee Y.M."/>
            <person name="Shin S.C."/>
        </authorList>
    </citation>
    <scope>NUCLEOTIDE SEQUENCE [LARGE SCALE GENOMIC DNA]</scope>
    <source>
        <strain evidence="4 5">KCTC 52984</strain>
    </source>
</reference>
<organism evidence="4 5">
    <name type="scientific">Antarcticibacterium flavum</name>
    <dbReference type="NCBI Taxonomy" id="2058175"/>
    <lineage>
        <taxon>Bacteria</taxon>
        <taxon>Pseudomonadati</taxon>
        <taxon>Bacteroidota</taxon>
        <taxon>Flavobacteriia</taxon>
        <taxon>Flavobacteriales</taxon>
        <taxon>Flavobacteriaceae</taxon>
        <taxon>Antarcticibacterium</taxon>
    </lineage>
</organism>
<sequence>MRKLVFLFSLLLSITSAQAQWWNSSKKITGNKEVVNQSRTVQDYDRINVTGMMDVQLVAGKEGKIDLEGESNLLEYIETEVSGGTLKISVEKGINLQPSRNYPIKIVVPFEDLDAVTLTGSGHIRGSDVISARSFKVSVTGSGNMNLDLDVEDLKGTVTGSGDVKLKGKARHLDCTVTGSGDFLAYDLRTQTTNASVTGSGDIEISVEDELQAKVSGSGDIRYKGNPQKQNFKTSGSGTVAKN</sequence>
<evidence type="ECO:0000259" key="3">
    <source>
        <dbReference type="Pfam" id="PF10988"/>
    </source>
</evidence>
<gene>
    <name evidence="4" type="ORF">FHG64_02170</name>
</gene>
<dbReference type="Proteomes" id="UP000309016">
    <property type="component" value="Chromosome"/>
</dbReference>
<evidence type="ECO:0000256" key="1">
    <source>
        <dbReference type="SAM" id="MobiDB-lite"/>
    </source>
</evidence>
<dbReference type="AlphaFoldDB" id="A0A5B7WYN5"/>
<dbReference type="OrthoDB" id="5585143at2"/>
<dbReference type="RefSeq" id="WP_139064872.1">
    <property type="nucleotide sequence ID" value="NZ_CP040812.1"/>
</dbReference>
<dbReference type="Pfam" id="PF10988">
    <property type="entry name" value="DUF2807"/>
    <property type="match status" value="1"/>
</dbReference>
<name>A0A5B7WYN5_9FLAO</name>
<dbReference type="PANTHER" id="PTHR39200:SF1">
    <property type="entry name" value="AUTO-TRANSPORTER ADHESIN HEAD GIN DOMAIN-CONTAINING PROTEIN-RELATED"/>
    <property type="match status" value="1"/>
</dbReference>
<dbReference type="KEGG" id="afla:FHG64_02170"/>
<evidence type="ECO:0000313" key="5">
    <source>
        <dbReference type="Proteomes" id="UP000309016"/>
    </source>
</evidence>
<feature type="compositionally biased region" description="Polar residues" evidence="1">
    <location>
        <begin position="227"/>
        <end position="243"/>
    </location>
</feature>
<feature type="domain" description="Putative auto-transporter adhesin head GIN" evidence="3">
    <location>
        <begin position="43"/>
        <end position="227"/>
    </location>
</feature>
<evidence type="ECO:0000313" key="4">
    <source>
        <dbReference type="EMBL" id="QCY68296.1"/>
    </source>
</evidence>
<feature type="signal peptide" evidence="2">
    <location>
        <begin position="1"/>
        <end position="19"/>
    </location>
</feature>
<accession>A0A5B7WYN5</accession>
<feature type="region of interest" description="Disordered" evidence="1">
    <location>
        <begin position="218"/>
        <end position="243"/>
    </location>
</feature>
<evidence type="ECO:0000256" key="2">
    <source>
        <dbReference type="SAM" id="SignalP"/>
    </source>
</evidence>
<protein>
    <submittedName>
        <fullName evidence="4">DUF2807 domain-containing protein</fullName>
    </submittedName>
</protein>
<dbReference type="PANTHER" id="PTHR39200">
    <property type="entry name" value="HYPOTHETICAL EXPORTED PROTEIN"/>
    <property type="match status" value="1"/>
</dbReference>
<dbReference type="EMBL" id="CP040812">
    <property type="protein sequence ID" value="QCY68296.1"/>
    <property type="molecule type" value="Genomic_DNA"/>
</dbReference>
<dbReference type="Gene3D" id="2.160.20.120">
    <property type="match status" value="1"/>
</dbReference>
<feature type="chain" id="PRO_5022982952" evidence="2">
    <location>
        <begin position="20"/>
        <end position="243"/>
    </location>
</feature>
<keyword evidence="5" id="KW-1185">Reference proteome</keyword>